<name>A0A150PTM1_SORCE</name>
<dbReference type="PANTHER" id="PTHR11122:SF13">
    <property type="entry name" value="GLUCOSE-6-PHOSPHATE 1-EPIMERASE"/>
    <property type="match status" value="1"/>
</dbReference>
<dbReference type="Proteomes" id="UP000075420">
    <property type="component" value="Unassembled WGS sequence"/>
</dbReference>
<proteinExistence type="predicted"/>
<accession>A0A150PTM1</accession>
<evidence type="ECO:0000313" key="2">
    <source>
        <dbReference type="Proteomes" id="UP000075420"/>
    </source>
</evidence>
<reference evidence="1 2" key="1">
    <citation type="submission" date="2014-02" db="EMBL/GenBank/DDBJ databases">
        <title>The small core and large imbalanced accessory genome model reveals a collaborative survival strategy of Sorangium cellulosum strains in nature.</title>
        <authorList>
            <person name="Han K."/>
            <person name="Peng R."/>
            <person name="Blom J."/>
            <person name="Li Y.-Z."/>
        </authorList>
    </citation>
    <scope>NUCLEOTIDE SEQUENCE [LARGE SCALE GENOMIC DNA]</scope>
    <source>
        <strain evidence="1 2">So0157-25</strain>
    </source>
</reference>
<dbReference type="AlphaFoldDB" id="A0A150PTM1"/>
<protein>
    <submittedName>
        <fullName evidence="1">Galactose mutarotase</fullName>
    </submittedName>
</protein>
<dbReference type="InterPro" id="IPR011013">
    <property type="entry name" value="Gal_mutarotase_sf_dom"/>
</dbReference>
<dbReference type="GO" id="GO:0016853">
    <property type="term" value="F:isomerase activity"/>
    <property type="evidence" value="ECO:0007669"/>
    <property type="project" value="InterPro"/>
</dbReference>
<dbReference type="SUPFAM" id="SSF74650">
    <property type="entry name" value="Galactose mutarotase-like"/>
    <property type="match status" value="1"/>
</dbReference>
<gene>
    <name evidence="1" type="ORF">BE08_03155</name>
</gene>
<dbReference type="GO" id="GO:0030246">
    <property type="term" value="F:carbohydrate binding"/>
    <property type="evidence" value="ECO:0007669"/>
    <property type="project" value="InterPro"/>
</dbReference>
<dbReference type="Gene3D" id="2.70.98.10">
    <property type="match status" value="1"/>
</dbReference>
<dbReference type="Pfam" id="PF01263">
    <property type="entry name" value="Aldose_epim"/>
    <property type="match status" value="1"/>
</dbReference>
<dbReference type="EMBL" id="JELY01000548">
    <property type="protein sequence ID" value="KYF59012.1"/>
    <property type="molecule type" value="Genomic_DNA"/>
</dbReference>
<comment type="caution">
    <text evidence="1">The sequence shown here is derived from an EMBL/GenBank/DDBJ whole genome shotgun (WGS) entry which is preliminary data.</text>
</comment>
<evidence type="ECO:0000313" key="1">
    <source>
        <dbReference type="EMBL" id="KYF59012.1"/>
    </source>
</evidence>
<dbReference type="PANTHER" id="PTHR11122">
    <property type="entry name" value="APOSPORY-ASSOCIATED PROTEIN C-RELATED"/>
    <property type="match status" value="1"/>
</dbReference>
<dbReference type="InterPro" id="IPR008183">
    <property type="entry name" value="Aldose_1/G6P_1-epimerase"/>
</dbReference>
<organism evidence="1 2">
    <name type="scientific">Sorangium cellulosum</name>
    <name type="common">Polyangium cellulosum</name>
    <dbReference type="NCBI Taxonomy" id="56"/>
    <lineage>
        <taxon>Bacteria</taxon>
        <taxon>Pseudomonadati</taxon>
        <taxon>Myxococcota</taxon>
        <taxon>Polyangia</taxon>
        <taxon>Polyangiales</taxon>
        <taxon>Polyangiaceae</taxon>
        <taxon>Sorangium</taxon>
    </lineage>
</organism>
<sequence>MFSVKEIEGAIPTIELADSDAASRAVLAPARGGILTGLTVGGRELLYLDRATFDDRAANVRGGNPVLFPSPGKLAGDAWSAAGAAGQMRQHGFARTLPWSLDDRGTLASGGAYARLGLRSSEATRAQYPWDFRADFTYTLRGRALRIDIRVTNETGEGAPPMPFGVGFHPYFAVPQADKARASIETRATRAFDNTTKREVPFSGIDLTGPEVDLHLLDHGATESALAVEGEAGLRIAVRGSPEFTHWVVWTLQGKDFVCLEPWTCPGDALNTGDRLIHLPSRQARSLWVELSA</sequence>
<dbReference type="InterPro" id="IPR014718">
    <property type="entry name" value="GH-type_carb-bd"/>
</dbReference>
<dbReference type="GO" id="GO:0005975">
    <property type="term" value="P:carbohydrate metabolic process"/>
    <property type="evidence" value="ECO:0007669"/>
    <property type="project" value="InterPro"/>
</dbReference>
<dbReference type="CDD" id="cd09025">
    <property type="entry name" value="Aldose_epim_Slr1438"/>
    <property type="match status" value="1"/>
</dbReference>